<feature type="region of interest" description="Disordered" evidence="1">
    <location>
        <begin position="102"/>
        <end position="123"/>
    </location>
</feature>
<organism evidence="2 3">
    <name type="scientific">Ensete ventricosum</name>
    <name type="common">Abyssinian banana</name>
    <name type="synonym">Musa ensete</name>
    <dbReference type="NCBI Taxonomy" id="4639"/>
    <lineage>
        <taxon>Eukaryota</taxon>
        <taxon>Viridiplantae</taxon>
        <taxon>Streptophyta</taxon>
        <taxon>Embryophyta</taxon>
        <taxon>Tracheophyta</taxon>
        <taxon>Spermatophyta</taxon>
        <taxon>Magnoliopsida</taxon>
        <taxon>Liliopsida</taxon>
        <taxon>Zingiberales</taxon>
        <taxon>Musaceae</taxon>
        <taxon>Ensete</taxon>
    </lineage>
</organism>
<dbReference type="EMBL" id="AMZH03020176">
    <property type="protein sequence ID" value="RRT39440.1"/>
    <property type="molecule type" value="Genomic_DNA"/>
</dbReference>
<gene>
    <name evidence="2" type="ORF">B296_00059138</name>
</gene>
<evidence type="ECO:0000313" key="3">
    <source>
        <dbReference type="Proteomes" id="UP000287651"/>
    </source>
</evidence>
<feature type="region of interest" description="Disordered" evidence="1">
    <location>
        <begin position="144"/>
        <end position="167"/>
    </location>
</feature>
<comment type="caution">
    <text evidence="2">The sequence shown here is derived from an EMBL/GenBank/DDBJ whole genome shotgun (WGS) entry which is preliminary data.</text>
</comment>
<accession>A0A426XJ27</accession>
<dbReference type="AlphaFoldDB" id="A0A426XJ27"/>
<sequence>MISDFRVRNAHSNNKGWNRDIDNSPPLLSKDEAEQMVLLRGILSSSKTIISISDDWLVEVGNPALRGTSHSTFIGQVNAARRGDQPWPSHLLRRSTTAKAPYKGRPAIGATPIGRSPAGRSTAHKGCRLQDQLLAWGSTYRGNARGTMPAHRGGRQRYATPSLVQRR</sequence>
<name>A0A426XJ27_ENSVE</name>
<reference evidence="2 3" key="1">
    <citation type="journal article" date="2014" name="Agronomy (Basel)">
        <title>A Draft Genome Sequence for Ensete ventricosum, the Drought-Tolerant Tree Against Hunger.</title>
        <authorList>
            <person name="Harrison J."/>
            <person name="Moore K.A."/>
            <person name="Paszkiewicz K."/>
            <person name="Jones T."/>
            <person name="Grant M."/>
            <person name="Ambacheew D."/>
            <person name="Muzemil S."/>
            <person name="Studholme D.J."/>
        </authorList>
    </citation>
    <scope>NUCLEOTIDE SEQUENCE [LARGE SCALE GENOMIC DNA]</scope>
</reference>
<evidence type="ECO:0000313" key="2">
    <source>
        <dbReference type="EMBL" id="RRT39440.1"/>
    </source>
</evidence>
<dbReference type="Proteomes" id="UP000287651">
    <property type="component" value="Unassembled WGS sequence"/>
</dbReference>
<evidence type="ECO:0000256" key="1">
    <source>
        <dbReference type="SAM" id="MobiDB-lite"/>
    </source>
</evidence>
<protein>
    <submittedName>
        <fullName evidence="2">Uncharacterized protein</fullName>
    </submittedName>
</protein>
<proteinExistence type="predicted"/>